<accession>A0A645FMN0</accession>
<dbReference type="AntiFam" id="ANF00095">
    <property type="entry name" value="Shadow ORF (opposite ABC transporters)"/>
</dbReference>
<dbReference type="AlphaFoldDB" id="A0A645FMN0"/>
<comment type="caution">
    <text evidence="1">The sequence shown here is derived from an EMBL/GenBank/DDBJ whole genome shotgun (WGS) entry which is preliminary data.</text>
</comment>
<organism evidence="1">
    <name type="scientific">bioreactor metagenome</name>
    <dbReference type="NCBI Taxonomy" id="1076179"/>
    <lineage>
        <taxon>unclassified sequences</taxon>
        <taxon>metagenomes</taxon>
        <taxon>ecological metagenomes</taxon>
    </lineage>
</organism>
<name>A0A645FMN0_9ZZZZ</name>
<dbReference type="EMBL" id="VSSQ01061908">
    <property type="protein sequence ID" value="MPN15200.1"/>
    <property type="molecule type" value="Genomic_DNA"/>
</dbReference>
<reference evidence="1" key="1">
    <citation type="submission" date="2019-08" db="EMBL/GenBank/DDBJ databases">
        <authorList>
            <person name="Kucharzyk K."/>
            <person name="Murdoch R.W."/>
            <person name="Higgins S."/>
            <person name="Loffler F."/>
        </authorList>
    </citation>
    <scope>NUCLEOTIDE SEQUENCE</scope>
</reference>
<proteinExistence type="predicted"/>
<sequence>MKHHRNFFAAQPAQLRLCQFCQGLLPKAYFALTHTGGGGQQPRNGKGGEAFAATGFAHKAHDLAPAKLKCYFAERGVTPAFGADVDPQPAQL</sequence>
<protein>
    <submittedName>
        <fullName evidence="1">Uncharacterized protein</fullName>
    </submittedName>
</protein>
<gene>
    <name evidence="1" type="ORF">SDC9_162529</name>
</gene>
<evidence type="ECO:0000313" key="1">
    <source>
        <dbReference type="EMBL" id="MPN15200.1"/>
    </source>
</evidence>